<keyword evidence="4" id="KW-1185">Reference proteome</keyword>
<accession>A0ABP9CJ54</accession>
<dbReference type="Pfam" id="PF20434">
    <property type="entry name" value="BD-FAE"/>
    <property type="match status" value="1"/>
</dbReference>
<dbReference type="PANTHER" id="PTHR48081">
    <property type="entry name" value="AB HYDROLASE SUPERFAMILY PROTEIN C4A8.06C"/>
    <property type="match status" value="1"/>
</dbReference>
<dbReference type="PANTHER" id="PTHR48081:SF6">
    <property type="entry name" value="PEPTIDASE S9 PROLYL OLIGOPEPTIDASE CATALYTIC DOMAIN-CONTAINING PROTEIN"/>
    <property type="match status" value="1"/>
</dbReference>
<feature type="domain" description="BD-FAE-like" evidence="2">
    <location>
        <begin position="75"/>
        <end position="256"/>
    </location>
</feature>
<name>A0ABP9CJ54_9FLAO</name>
<reference evidence="4" key="1">
    <citation type="journal article" date="2019" name="Int. J. Syst. Evol. Microbiol.">
        <title>The Global Catalogue of Microorganisms (GCM) 10K type strain sequencing project: providing services to taxonomists for standard genome sequencing and annotation.</title>
        <authorList>
            <consortium name="The Broad Institute Genomics Platform"/>
            <consortium name="The Broad Institute Genome Sequencing Center for Infectious Disease"/>
            <person name="Wu L."/>
            <person name="Ma J."/>
        </authorList>
    </citation>
    <scope>NUCLEOTIDE SEQUENCE [LARGE SCALE GENOMIC DNA]</scope>
    <source>
        <strain evidence="4">JCM 18325</strain>
    </source>
</reference>
<proteinExistence type="predicted"/>
<dbReference type="Gene3D" id="3.40.50.1820">
    <property type="entry name" value="alpha/beta hydrolase"/>
    <property type="match status" value="1"/>
</dbReference>
<dbReference type="RefSeq" id="WP_345276431.1">
    <property type="nucleotide sequence ID" value="NZ_BAABJW010000002.1"/>
</dbReference>
<gene>
    <name evidence="3" type="ORF">GCM10023330_16050</name>
</gene>
<comment type="caution">
    <text evidence="3">The sequence shown here is derived from an EMBL/GenBank/DDBJ whole genome shotgun (WGS) entry which is preliminary data.</text>
</comment>
<dbReference type="Proteomes" id="UP001501433">
    <property type="component" value="Unassembled WGS sequence"/>
</dbReference>
<dbReference type="EMBL" id="BAABJW010000002">
    <property type="protein sequence ID" value="GAA4809897.1"/>
    <property type="molecule type" value="Genomic_DNA"/>
</dbReference>
<evidence type="ECO:0000259" key="2">
    <source>
        <dbReference type="Pfam" id="PF20434"/>
    </source>
</evidence>
<protein>
    <submittedName>
        <fullName evidence="3">Alpha/beta hydrolase</fullName>
    </submittedName>
</protein>
<organism evidence="3 4">
    <name type="scientific">Litoribaculum gwangyangense</name>
    <dbReference type="NCBI Taxonomy" id="1130722"/>
    <lineage>
        <taxon>Bacteria</taxon>
        <taxon>Pseudomonadati</taxon>
        <taxon>Bacteroidota</taxon>
        <taxon>Flavobacteriia</taxon>
        <taxon>Flavobacteriales</taxon>
        <taxon>Flavobacteriaceae</taxon>
        <taxon>Litoribaculum</taxon>
    </lineage>
</organism>
<evidence type="ECO:0000256" key="1">
    <source>
        <dbReference type="ARBA" id="ARBA00022801"/>
    </source>
</evidence>
<keyword evidence="1 3" id="KW-0378">Hydrolase</keyword>
<sequence>MRYNLLILVLINMFITAFLNSQNEEIELWKDTIPYSIKSIDYQETYEYENNIINRISKVTTPTLTTFIPENPNGTAVVICPGGGYAYLSINKEGYKVAEWLNTLGITAFVLKYRLPSDEIMEQKSVGPLQDAQEAMRFIRRNAQRWQVKTDKIGVLGFSAGGHLASTLATQYNDKVYEVNDSVSAKPSFAVLIYPVISMDNQIVHKGSRKRLLGDNPSNELKDKFSNDKRIDSLTSPTFLVHATDDKSVPVENSIFYYMSLKQHNISSEFHIYQDGKHGFGLGLKGTNEYWTKQCENWLRINKYIN</sequence>
<dbReference type="InterPro" id="IPR029058">
    <property type="entry name" value="AB_hydrolase_fold"/>
</dbReference>
<evidence type="ECO:0000313" key="3">
    <source>
        <dbReference type="EMBL" id="GAA4809897.1"/>
    </source>
</evidence>
<dbReference type="InterPro" id="IPR049492">
    <property type="entry name" value="BD-FAE-like_dom"/>
</dbReference>
<dbReference type="InterPro" id="IPR050300">
    <property type="entry name" value="GDXG_lipolytic_enzyme"/>
</dbReference>
<dbReference type="GO" id="GO:0016787">
    <property type="term" value="F:hydrolase activity"/>
    <property type="evidence" value="ECO:0007669"/>
    <property type="project" value="UniProtKB-KW"/>
</dbReference>
<dbReference type="SUPFAM" id="SSF53474">
    <property type="entry name" value="alpha/beta-Hydrolases"/>
    <property type="match status" value="1"/>
</dbReference>
<evidence type="ECO:0000313" key="4">
    <source>
        <dbReference type="Proteomes" id="UP001501433"/>
    </source>
</evidence>